<protein>
    <submittedName>
        <fullName evidence="1">Uncharacterized protein</fullName>
    </submittedName>
</protein>
<accession>A0ABR7RQM4</accession>
<dbReference type="EMBL" id="JACTVA010000041">
    <property type="protein sequence ID" value="MBC9208911.1"/>
    <property type="molecule type" value="Genomic_DNA"/>
</dbReference>
<gene>
    <name evidence="1" type="ORF">IBL26_18840</name>
</gene>
<keyword evidence="2" id="KW-1185">Reference proteome</keyword>
<organism evidence="1 2">
    <name type="scientific">Teichococcus aerophilus</name>
    <dbReference type="NCBI Taxonomy" id="1224513"/>
    <lineage>
        <taxon>Bacteria</taxon>
        <taxon>Pseudomonadati</taxon>
        <taxon>Pseudomonadota</taxon>
        <taxon>Alphaproteobacteria</taxon>
        <taxon>Acetobacterales</taxon>
        <taxon>Roseomonadaceae</taxon>
        <taxon>Roseomonas</taxon>
    </lineage>
</organism>
<dbReference type="Proteomes" id="UP000626026">
    <property type="component" value="Unassembled WGS sequence"/>
</dbReference>
<sequence length="125" mass="13828">MHMPPPLSAMEACRTVLALQAPPLDVMPDENLRLRQALRWCLLNEPNSAAVQILIRAAVDELPPGSRIDPPDLDEHLQLVRLLGALPWVRRGFIRLGRDSDAWQVAAELLCGQACLPMPEPGEVL</sequence>
<evidence type="ECO:0000313" key="1">
    <source>
        <dbReference type="EMBL" id="MBC9208911.1"/>
    </source>
</evidence>
<name>A0ABR7RQM4_9PROT</name>
<dbReference type="RefSeq" id="WP_187786061.1">
    <property type="nucleotide sequence ID" value="NZ_JACTVA010000041.1"/>
</dbReference>
<reference evidence="1 2" key="1">
    <citation type="journal article" date="2013" name="Int. J. Syst. Evol. Microbiol.">
        <title>Roseomonas aerophila sp. nov., isolated from air.</title>
        <authorList>
            <person name="Kim S.J."/>
            <person name="Weon H.Y."/>
            <person name="Ahn J.H."/>
            <person name="Hong S.B."/>
            <person name="Seok S.J."/>
            <person name="Whang K.S."/>
            <person name="Kwon S.W."/>
        </authorList>
    </citation>
    <scope>NUCLEOTIDE SEQUENCE [LARGE SCALE GENOMIC DNA]</scope>
    <source>
        <strain evidence="1 2">NBRC 108923</strain>
    </source>
</reference>
<comment type="caution">
    <text evidence="1">The sequence shown here is derived from an EMBL/GenBank/DDBJ whole genome shotgun (WGS) entry which is preliminary data.</text>
</comment>
<proteinExistence type="predicted"/>
<evidence type="ECO:0000313" key="2">
    <source>
        <dbReference type="Proteomes" id="UP000626026"/>
    </source>
</evidence>